<proteinExistence type="predicted"/>
<dbReference type="EMBL" id="LUTY01001229">
    <property type="protein sequence ID" value="OAD22013.1"/>
    <property type="molecule type" value="Genomic_DNA"/>
</dbReference>
<dbReference type="InterPro" id="IPR027417">
    <property type="entry name" value="P-loop_NTPase"/>
</dbReference>
<name>A0A176S1U0_9GAMM</name>
<dbReference type="Pfam" id="PF13614">
    <property type="entry name" value="AAA_31"/>
    <property type="match status" value="1"/>
</dbReference>
<protein>
    <submittedName>
        <fullName evidence="2">Cobyrinic acid ac-diamide synthase</fullName>
    </submittedName>
</protein>
<feature type="domain" description="AAA" evidence="1">
    <location>
        <begin position="2"/>
        <end position="98"/>
    </location>
</feature>
<reference evidence="2 3" key="1">
    <citation type="submission" date="2016-05" db="EMBL/GenBank/DDBJ databases">
        <title>Single-cell genome of chain-forming Candidatus Thiomargarita nelsonii and comparison to other large sulfur-oxidizing bacteria.</title>
        <authorList>
            <person name="Winkel M."/>
            <person name="Salman V."/>
            <person name="Woyke T."/>
            <person name="Schulz-Vogt H."/>
            <person name="Richter M."/>
            <person name="Flood B."/>
            <person name="Bailey J."/>
            <person name="Amann R."/>
            <person name="Mussmann M."/>
        </authorList>
    </citation>
    <scope>NUCLEOTIDE SEQUENCE [LARGE SCALE GENOMIC DNA]</scope>
    <source>
        <strain evidence="2 3">THI036</strain>
    </source>
</reference>
<dbReference type="Gene3D" id="3.40.50.300">
    <property type="entry name" value="P-loop containing nucleotide triphosphate hydrolases"/>
    <property type="match status" value="1"/>
</dbReference>
<evidence type="ECO:0000313" key="2">
    <source>
        <dbReference type="EMBL" id="OAD22013.1"/>
    </source>
</evidence>
<dbReference type="InterPro" id="IPR050678">
    <property type="entry name" value="DNA_Partitioning_ATPase"/>
</dbReference>
<keyword evidence="3" id="KW-1185">Reference proteome</keyword>
<dbReference type="PANTHER" id="PTHR13696">
    <property type="entry name" value="P-LOOP CONTAINING NUCLEOSIDE TRIPHOSPHATE HYDROLASE"/>
    <property type="match status" value="1"/>
</dbReference>
<gene>
    <name evidence="2" type="ORF">THIOM_002205</name>
</gene>
<organism evidence="2 3">
    <name type="scientific">Candidatus Thiomargarita nelsonii</name>
    <dbReference type="NCBI Taxonomy" id="1003181"/>
    <lineage>
        <taxon>Bacteria</taxon>
        <taxon>Pseudomonadati</taxon>
        <taxon>Pseudomonadota</taxon>
        <taxon>Gammaproteobacteria</taxon>
        <taxon>Thiotrichales</taxon>
        <taxon>Thiotrichaceae</taxon>
        <taxon>Thiomargarita</taxon>
    </lineage>
</organism>
<evidence type="ECO:0000259" key="1">
    <source>
        <dbReference type="Pfam" id="PF13614"/>
    </source>
</evidence>
<dbReference type="Proteomes" id="UP000076962">
    <property type="component" value="Unassembled WGS sequence"/>
</dbReference>
<dbReference type="SUPFAM" id="SSF52540">
    <property type="entry name" value="P-loop containing nucleoside triphosphate hydrolases"/>
    <property type="match status" value="1"/>
</dbReference>
<evidence type="ECO:0000313" key="3">
    <source>
        <dbReference type="Proteomes" id="UP000076962"/>
    </source>
</evidence>
<sequence>MPSSLGLIEIQDALPLIPAGRFYVKSPVGILKDAISGRLDEYDFVLIDCPPNLGIITLNGIFISDYFLIPSIPDILSTYGIPQILGRIDSFKRETGINIKPLGVVISMYRAQSRLHDSVIKDLKSKAAQNTYPRVFDTIVPLTVRTAEAADFSVSVNTLRQKYGSGRVYENYHDLTKEFLAHV</sequence>
<dbReference type="PANTHER" id="PTHR13696:SF52">
    <property type="entry name" value="PARA FAMILY PROTEIN CT_582"/>
    <property type="match status" value="1"/>
</dbReference>
<comment type="caution">
    <text evidence="2">The sequence shown here is derived from an EMBL/GenBank/DDBJ whole genome shotgun (WGS) entry which is preliminary data.</text>
</comment>
<dbReference type="AlphaFoldDB" id="A0A176S1U0"/>
<dbReference type="InterPro" id="IPR025669">
    <property type="entry name" value="AAA_dom"/>
</dbReference>
<dbReference type="CDD" id="cd02042">
    <property type="entry name" value="ParAB_family"/>
    <property type="match status" value="1"/>
</dbReference>
<accession>A0A176S1U0</accession>